<feature type="domain" description="Methyl-accepting transducer" evidence="10">
    <location>
        <begin position="280"/>
        <end position="516"/>
    </location>
</feature>
<feature type="transmembrane region" description="Helical" evidence="9">
    <location>
        <begin position="20"/>
        <end position="42"/>
    </location>
</feature>
<dbReference type="PROSITE" id="PS50192">
    <property type="entry name" value="T_SNARE"/>
    <property type="match status" value="1"/>
</dbReference>
<dbReference type="GO" id="GO:0005886">
    <property type="term" value="C:plasma membrane"/>
    <property type="evidence" value="ECO:0007669"/>
    <property type="project" value="UniProtKB-SubCell"/>
</dbReference>
<dbReference type="Pfam" id="PF12729">
    <property type="entry name" value="4HB_MCP_1"/>
    <property type="match status" value="1"/>
</dbReference>
<evidence type="ECO:0000256" key="5">
    <source>
        <dbReference type="ARBA" id="ARBA00023136"/>
    </source>
</evidence>
<dbReference type="PANTHER" id="PTHR32089">
    <property type="entry name" value="METHYL-ACCEPTING CHEMOTAXIS PROTEIN MCPB"/>
    <property type="match status" value="1"/>
</dbReference>
<evidence type="ECO:0000313" key="13">
    <source>
        <dbReference type="Proteomes" id="UP000565262"/>
    </source>
</evidence>
<feature type="domain" description="T-SNARE coiled-coil homology" evidence="11">
    <location>
        <begin position="467"/>
        <end position="529"/>
    </location>
</feature>
<evidence type="ECO:0000256" key="7">
    <source>
        <dbReference type="ARBA" id="ARBA00029447"/>
    </source>
</evidence>
<sequence length="552" mass="60249">MPQYSAQTNSKKGISFRLHLLLGLSVPLVALLFLGMLSLWGMKEISKDVETIYADRVIPLTKLKTIADDYAVLIIDAVNKADAGLSTASKARQDIATAQSRIDKLWKAYLAMPLTAEEKALVEDANILFAAANRDIAQAQILLSQVPEQARGLLDQINGPLYKTIDPISEKITELVQLQLDIARQEYANAQTHYNWILNAMMGLLVFTLTGSVVSGFYIVMRVSRQVGGEPEQVRYTTEKVAEGDLTVRIPERTHSASILKAVGSMTAALGSVVHNVKDASQDVSVLAEQLHQRTDSTRGLLHTQQSEIAQIVSAMSEMNSTVQNVARNSAQTVRINKDVRTEMTQGREIVDKSIQSIHQLAHDINLSVKVITRLAKDSEEVGTILAVIGEIAEQTNLLALNAAIEAARAGEQGRGFAVVADEVRTLASRTHDSTHQIQGMIQKIQASVSESVSAMKSNESEARQAVSLAEQTQQSLKEIDNAVSLVDEMSTQIASAAEQQSAVADEIQHNLTVISDITQSTNDAFEEVWQAANNLEGVSKQLGQQVNYFRI</sequence>
<dbReference type="CDD" id="cd11386">
    <property type="entry name" value="MCP_signal"/>
    <property type="match status" value="1"/>
</dbReference>
<dbReference type="PANTHER" id="PTHR32089:SF119">
    <property type="entry name" value="METHYL-ACCEPTING CHEMOTAXIS PROTEIN CTPL"/>
    <property type="match status" value="1"/>
</dbReference>
<dbReference type="GO" id="GO:0007165">
    <property type="term" value="P:signal transduction"/>
    <property type="evidence" value="ECO:0007669"/>
    <property type="project" value="UniProtKB-KW"/>
</dbReference>
<keyword evidence="13" id="KW-1185">Reference proteome</keyword>
<evidence type="ECO:0000256" key="4">
    <source>
        <dbReference type="ARBA" id="ARBA00022989"/>
    </source>
</evidence>
<protein>
    <submittedName>
        <fullName evidence="12">Methyl-accepting chemotaxis protein</fullName>
    </submittedName>
</protein>
<comment type="caution">
    <text evidence="12">The sequence shown here is derived from an EMBL/GenBank/DDBJ whole genome shotgun (WGS) entry which is preliminary data.</text>
</comment>
<dbReference type="Proteomes" id="UP000565262">
    <property type="component" value="Unassembled WGS sequence"/>
</dbReference>
<dbReference type="EMBL" id="JACJFM010000001">
    <property type="protein sequence ID" value="MBB1485083.1"/>
    <property type="molecule type" value="Genomic_DNA"/>
</dbReference>
<dbReference type="SMART" id="SM00283">
    <property type="entry name" value="MA"/>
    <property type="match status" value="1"/>
</dbReference>
<organism evidence="12 13">
    <name type="scientific">Oceanospirillum sediminis</name>
    <dbReference type="NCBI Taxonomy" id="2760088"/>
    <lineage>
        <taxon>Bacteria</taxon>
        <taxon>Pseudomonadati</taxon>
        <taxon>Pseudomonadota</taxon>
        <taxon>Gammaproteobacteria</taxon>
        <taxon>Oceanospirillales</taxon>
        <taxon>Oceanospirillaceae</taxon>
        <taxon>Oceanospirillum</taxon>
    </lineage>
</organism>
<keyword evidence="4 9" id="KW-1133">Transmembrane helix</keyword>
<dbReference type="SUPFAM" id="SSF58104">
    <property type="entry name" value="Methyl-accepting chemotaxis protein (MCP) signaling domain"/>
    <property type="match status" value="1"/>
</dbReference>
<evidence type="ECO:0000256" key="3">
    <source>
        <dbReference type="ARBA" id="ARBA00022692"/>
    </source>
</evidence>
<proteinExistence type="inferred from homology"/>
<dbReference type="RefSeq" id="WP_182806842.1">
    <property type="nucleotide sequence ID" value="NZ_JACJFM010000001.1"/>
</dbReference>
<keyword evidence="5 9" id="KW-0472">Membrane</keyword>
<reference evidence="12 13" key="1">
    <citation type="submission" date="2020-08" db="EMBL/GenBank/DDBJ databases">
        <title>Oceanospirillum sp. nov. isolated from marine sediment.</title>
        <authorList>
            <person name="Ji X."/>
        </authorList>
    </citation>
    <scope>NUCLEOTIDE SEQUENCE [LARGE SCALE GENOMIC DNA]</scope>
    <source>
        <strain evidence="12 13">D5</strain>
    </source>
</reference>
<dbReference type="InterPro" id="IPR004089">
    <property type="entry name" value="MCPsignal_dom"/>
</dbReference>
<comment type="subcellular location">
    <subcellularLocation>
        <location evidence="1">Cell inner membrane</location>
        <topology evidence="1">Multi-pass membrane protein</topology>
    </subcellularLocation>
</comment>
<name>A0A839IID1_9GAMM</name>
<dbReference type="Pfam" id="PF00015">
    <property type="entry name" value="MCPsignal"/>
    <property type="match status" value="1"/>
</dbReference>
<keyword evidence="2" id="KW-1003">Cell membrane</keyword>
<dbReference type="PROSITE" id="PS50111">
    <property type="entry name" value="CHEMOTAXIS_TRANSDUC_2"/>
    <property type="match status" value="1"/>
</dbReference>
<dbReference type="GO" id="GO:0006935">
    <property type="term" value="P:chemotaxis"/>
    <property type="evidence" value="ECO:0007669"/>
    <property type="project" value="UniProtKB-ARBA"/>
</dbReference>
<evidence type="ECO:0000256" key="1">
    <source>
        <dbReference type="ARBA" id="ARBA00004429"/>
    </source>
</evidence>
<evidence type="ECO:0000313" key="12">
    <source>
        <dbReference type="EMBL" id="MBB1485083.1"/>
    </source>
</evidence>
<feature type="transmembrane region" description="Helical" evidence="9">
    <location>
        <begin position="196"/>
        <end position="220"/>
    </location>
</feature>
<evidence type="ECO:0000259" key="10">
    <source>
        <dbReference type="PROSITE" id="PS50111"/>
    </source>
</evidence>
<evidence type="ECO:0000256" key="2">
    <source>
        <dbReference type="ARBA" id="ARBA00022519"/>
    </source>
</evidence>
<dbReference type="InterPro" id="IPR000727">
    <property type="entry name" value="T_SNARE_dom"/>
</dbReference>
<dbReference type="AlphaFoldDB" id="A0A839IID1"/>
<keyword evidence="3 9" id="KW-0812">Transmembrane</keyword>
<gene>
    <name evidence="12" type="ORF">H4O21_00430</name>
</gene>
<evidence type="ECO:0000256" key="9">
    <source>
        <dbReference type="SAM" id="Phobius"/>
    </source>
</evidence>
<evidence type="ECO:0000259" key="11">
    <source>
        <dbReference type="PROSITE" id="PS50192"/>
    </source>
</evidence>
<dbReference type="InterPro" id="IPR024478">
    <property type="entry name" value="HlyB_4HB_MCP"/>
</dbReference>
<accession>A0A839IID1</accession>
<keyword evidence="2" id="KW-0997">Cell inner membrane</keyword>
<evidence type="ECO:0000256" key="8">
    <source>
        <dbReference type="PROSITE-ProRule" id="PRU00284"/>
    </source>
</evidence>
<dbReference type="FunFam" id="1.10.287.950:FF:000001">
    <property type="entry name" value="Methyl-accepting chemotaxis sensory transducer"/>
    <property type="match status" value="1"/>
</dbReference>
<comment type="similarity">
    <text evidence="7">Belongs to the methyl-accepting chemotaxis (MCP) protein family.</text>
</comment>
<dbReference type="Gene3D" id="1.10.287.950">
    <property type="entry name" value="Methyl-accepting chemotaxis protein"/>
    <property type="match status" value="1"/>
</dbReference>
<keyword evidence="6 8" id="KW-0807">Transducer</keyword>
<evidence type="ECO:0000256" key="6">
    <source>
        <dbReference type="ARBA" id="ARBA00023224"/>
    </source>
</evidence>